<organism evidence="3 4">
    <name type="scientific">Candidatus Beckwithbacteria bacterium CG23_combo_of_CG06-09_8_20_14_all_34_8</name>
    <dbReference type="NCBI Taxonomy" id="1974497"/>
    <lineage>
        <taxon>Bacteria</taxon>
        <taxon>Candidatus Beckwithiibacteriota</taxon>
    </lineage>
</organism>
<gene>
    <name evidence="3" type="ORF">COX08_02360</name>
</gene>
<evidence type="ECO:0000313" key="4">
    <source>
        <dbReference type="Proteomes" id="UP000229459"/>
    </source>
</evidence>
<feature type="transmembrane region" description="Helical" evidence="2">
    <location>
        <begin position="387"/>
        <end position="405"/>
    </location>
</feature>
<feature type="transmembrane region" description="Helical" evidence="2">
    <location>
        <begin position="188"/>
        <end position="207"/>
    </location>
</feature>
<dbReference type="PANTHER" id="PTHR16214">
    <property type="entry name" value="TRANSMEMBRANE PROTEIN 260"/>
    <property type="match status" value="1"/>
</dbReference>
<keyword evidence="2" id="KW-0472">Membrane</keyword>
<feature type="transmembrane region" description="Helical" evidence="2">
    <location>
        <begin position="353"/>
        <end position="375"/>
    </location>
</feature>
<feature type="transmembrane region" description="Helical" evidence="2">
    <location>
        <begin position="326"/>
        <end position="346"/>
    </location>
</feature>
<dbReference type="InterPro" id="IPR011990">
    <property type="entry name" value="TPR-like_helical_dom_sf"/>
</dbReference>
<dbReference type="SUPFAM" id="SSF48452">
    <property type="entry name" value="TPR-like"/>
    <property type="match status" value="1"/>
</dbReference>
<dbReference type="PROSITE" id="PS50005">
    <property type="entry name" value="TPR"/>
    <property type="match status" value="1"/>
</dbReference>
<comment type="caution">
    <text evidence="3">The sequence shown here is derived from an EMBL/GenBank/DDBJ whole genome shotgun (WGS) entry which is preliminary data.</text>
</comment>
<dbReference type="EMBL" id="PCSR01000053">
    <property type="protein sequence ID" value="PIP53185.1"/>
    <property type="molecule type" value="Genomic_DNA"/>
</dbReference>
<protein>
    <submittedName>
        <fullName evidence="3">Uncharacterized protein</fullName>
    </submittedName>
</protein>
<dbReference type="SMART" id="SM00028">
    <property type="entry name" value="TPR"/>
    <property type="match status" value="1"/>
</dbReference>
<dbReference type="InterPro" id="IPR021280">
    <property type="entry name" value="TMEM260-like"/>
</dbReference>
<feature type="transmembrane region" description="Helical" evidence="2">
    <location>
        <begin position="159"/>
        <end position="181"/>
    </location>
</feature>
<feature type="transmembrane region" description="Helical" evidence="2">
    <location>
        <begin position="213"/>
        <end position="242"/>
    </location>
</feature>
<evidence type="ECO:0000313" key="3">
    <source>
        <dbReference type="EMBL" id="PIP53185.1"/>
    </source>
</evidence>
<sequence>MEYKKIKKRQSSRGKIKSLNVQTTEIGINKSIKDTLQAKIIIPRLVWLISGLVSLIFFGLFIYSASGEHTGYAYSDELMATAYNLGLSRPPGQIFYTLLLHFILNLPLPVAIAMRGHILSALMQSLSLGLFVVSVWLLIEKLKQVKSSYADFNTGFKLSSLTVSVFSIVLLGSTPLIWIYGSLAEVPAFINLLIAILVYLSFKIMFSQVNDKYVYYLLTTFVILLVNWPQAIFLLPYIIITVKNNNKKIDSARAIKYSLLVLISLGISLGTFILLANSGNNLSWYVQPGISGIWNYLSSNNFNENVIWRLFGTHILDTIPAYIQNLLNYLGWFLIFLILIGTRFIFIISKKIFWMVLLLFGIGCITYPILLSWSADQLTQVIILRQYAMVWILFTIPLSVGLWILYIRLTKALLILSPKVKTIRYGLLITILLICIFKIYPLVNEINFSQLNTFTDIHKQILSSVSDNALLICKDDISCSSLLFDQQVLGMKKDVTIVPTQYLLAKKSLENKKLNGFNYKYNPYIIFDYVTWNINKKPVYMAGATQVLHDILGMPYGFTYYIPIGYVGELTRKLPMQLPNINTSSSKTMINSNFYPNDPMFNFQKDLVAQYHIFNALIYEKIGLRDLARNELNMGTNLLYDIQDSVDEKIESYRLGIESMDYLSSWVLGSHSQPLEEVIENTKKAIELKKLNNAYVGAIGAVNLSATNIDARLLLANVYELRKQYDSALLEYRNVLVVDPENEVAKEKIKTLDSK</sequence>
<evidence type="ECO:0000256" key="1">
    <source>
        <dbReference type="PROSITE-ProRule" id="PRU00339"/>
    </source>
</evidence>
<keyword evidence="1" id="KW-0802">TPR repeat</keyword>
<feature type="transmembrane region" description="Helical" evidence="2">
    <location>
        <begin position="425"/>
        <end position="443"/>
    </location>
</feature>
<feature type="transmembrane region" description="Helical" evidence="2">
    <location>
        <begin position="254"/>
        <end position="276"/>
    </location>
</feature>
<dbReference type="InterPro" id="IPR052724">
    <property type="entry name" value="GT117_domain-containing"/>
</dbReference>
<keyword evidence="2" id="KW-0812">Transmembrane</keyword>
<dbReference type="AlphaFoldDB" id="A0A2H0B6A2"/>
<feature type="repeat" description="TPR" evidence="1">
    <location>
        <begin position="709"/>
        <end position="742"/>
    </location>
</feature>
<evidence type="ECO:0000256" key="2">
    <source>
        <dbReference type="SAM" id="Phobius"/>
    </source>
</evidence>
<dbReference type="InterPro" id="IPR019734">
    <property type="entry name" value="TPR_rpt"/>
</dbReference>
<feature type="transmembrane region" description="Helical" evidence="2">
    <location>
        <begin position="94"/>
        <end position="114"/>
    </location>
</feature>
<dbReference type="Pfam" id="PF11028">
    <property type="entry name" value="TMEM260-like"/>
    <property type="match status" value="1"/>
</dbReference>
<name>A0A2H0B6A2_9BACT</name>
<proteinExistence type="predicted"/>
<dbReference type="Proteomes" id="UP000229459">
    <property type="component" value="Unassembled WGS sequence"/>
</dbReference>
<dbReference type="Gene3D" id="1.25.40.10">
    <property type="entry name" value="Tetratricopeptide repeat domain"/>
    <property type="match status" value="1"/>
</dbReference>
<dbReference type="PANTHER" id="PTHR16214:SF3">
    <property type="entry name" value="TRANSMEMBRANE PROTEIN 260"/>
    <property type="match status" value="1"/>
</dbReference>
<feature type="transmembrane region" description="Helical" evidence="2">
    <location>
        <begin position="45"/>
        <end position="65"/>
    </location>
</feature>
<keyword evidence="2" id="KW-1133">Transmembrane helix</keyword>
<accession>A0A2H0B6A2</accession>
<reference evidence="3 4" key="1">
    <citation type="submission" date="2017-09" db="EMBL/GenBank/DDBJ databases">
        <title>Depth-based differentiation of microbial function through sediment-hosted aquifers and enrichment of novel symbionts in the deep terrestrial subsurface.</title>
        <authorList>
            <person name="Probst A.J."/>
            <person name="Ladd B."/>
            <person name="Jarett J.K."/>
            <person name="Geller-Mcgrath D.E."/>
            <person name="Sieber C.M."/>
            <person name="Emerson J.B."/>
            <person name="Anantharaman K."/>
            <person name="Thomas B.C."/>
            <person name="Malmstrom R."/>
            <person name="Stieglmeier M."/>
            <person name="Klingl A."/>
            <person name="Woyke T."/>
            <person name="Ryan C.M."/>
            <person name="Banfield J.F."/>
        </authorList>
    </citation>
    <scope>NUCLEOTIDE SEQUENCE [LARGE SCALE GENOMIC DNA]</scope>
    <source>
        <strain evidence="3">CG23_combo_of_CG06-09_8_20_14_all_34_8</strain>
    </source>
</reference>
<feature type="transmembrane region" description="Helical" evidence="2">
    <location>
        <begin position="121"/>
        <end position="139"/>
    </location>
</feature>